<name>A0A1Y1CMT1_9BACT</name>
<protein>
    <recommendedName>
        <fullName evidence="3">Transposase</fullName>
    </recommendedName>
</protein>
<accession>A0A1Y1CMT1</accession>
<evidence type="ECO:0000313" key="2">
    <source>
        <dbReference type="Proteomes" id="UP000218267"/>
    </source>
</evidence>
<evidence type="ECO:0000313" key="1">
    <source>
        <dbReference type="EMBL" id="BAX81600.1"/>
    </source>
</evidence>
<dbReference type="KEGG" id="mbas:ALGA_3300"/>
<reference evidence="2" key="2">
    <citation type="journal article" date="2020" name="Antonie Van Leeuwenhoek">
        <title>Labilibaculum antarcticum sp. nov., a novel facultative anaerobic, psychrotorelant bacterium isolated from marine sediment of Antarctica.</title>
        <authorList>
            <person name="Watanabe M."/>
            <person name="Kojima H."/>
            <person name="Fukui M."/>
        </authorList>
    </citation>
    <scope>NUCLEOTIDE SEQUENCE [LARGE SCALE GENOMIC DNA]</scope>
    <source>
        <strain evidence="2">SPP2</strain>
    </source>
</reference>
<sequence>MEKVKEIQYVKRSKKDYSMSFKLQVVQEVERGELSQLAAKRKYRIQGRSTILEWLRSIVQIAKPFFLI</sequence>
<dbReference type="GO" id="GO:0043565">
    <property type="term" value="F:sequence-specific DNA binding"/>
    <property type="evidence" value="ECO:0007669"/>
    <property type="project" value="InterPro"/>
</dbReference>
<organism evidence="1 2">
    <name type="scientific">Labilibaculum antarcticum</name>
    <dbReference type="NCBI Taxonomy" id="1717717"/>
    <lineage>
        <taxon>Bacteria</taxon>
        <taxon>Pseudomonadati</taxon>
        <taxon>Bacteroidota</taxon>
        <taxon>Bacteroidia</taxon>
        <taxon>Marinilabiliales</taxon>
        <taxon>Marinifilaceae</taxon>
        <taxon>Labilibaculum</taxon>
    </lineage>
</organism>
<keyword evidence="2" id="KW-1185">Reference proteome</keyword>
<dbReference type="Proteomes" id="UP000218267">
    <property type="component" value="Chromosome"/>
</dbReference>
<dbReference type="InterPro" id="IPR010921">
    <property type="entry name" value="Trp_repressor/repl_initiator"/>
</dbReference>
<dbReference type="SUPFAM" id="SSF48295">
    <property type="entry name" value="TrpR-like"/>
    <property type="match status" value="1"/>
</dbReference>
<proteinExistence type="predicted"/>
<dbReference type="Gene3D" id="1.10.10.10">
    <property type="entry name" value="Winged helix-like DNA-binding domain superfamily/Winged helix DNA-binding domain"/>
    <property type="match status" value="1"/>
</dbReference>
<reference evidence="1 2" key="1">
    <citation type="journal article" date="2018" name="Mar. Genomics">
        <title>Complete genome sequence of Marinifilaceae bacterium strain SPP2, isolated from the Antarctic marine sediment.</title>
        <authorList>
            <person name="Watanabe M."/>
            <person name="Kojima H."/>
            <person name="Fukui M."/>
        </authorList>
    </citation>
    <scope>NUCLEOTIDE SEQUENCE [LARGE SCALE GENOMIC DNA]</scope>
    <source>
        <strain evidence="1 2">SPP2</strain>
    </source>
</reference>
<dbReference type="EMBL" id="AP018042">
    <property type="protein sequence ID" value="BAX81600.1"/>
    <property type="molecule type" value="Genomic_DNA"/>
</dbReference>
<evidence type="ECO:0008006" key="3">
    <source>
        <dbReference type="Google" id="ProtNLM"/>
    </source>
</evidence>
<gene>
    <name evidence="1" type="ORF">ALGA_3300</name>
</gene>
<dbReference type="InterPro" id="IPR036388">
    <property type="entry name" value="WH-like_DNA-bd_sf"/>
</dbReference>
<dbReference type="AlphaFoldDB" id="A0A1Y1CMT1"/>